<dbReference type="Pfam" id="PF13963">
    <property type="entry name" value="Transpos_assoc"/>
    <property type="match status" value="1"/>
</dbReference>
<evidence type="ECO:0000313" key="3">
    <source>
        <dbReference type="Proteomes" id="UP000467841"/>
    </source>
</evidence>
<organism evidence="2 3">
    <name type="scientific">Microthlaspi erraticum</name>
    <dbReference type="NCBI Taxonomy" id="1685480"/>
    <lineage>
        <taxon>Eukaryota</taxon>
        <taxon>Viridiplantae</taxon>
        <taxon>Streptophyta</taxon>
        <taxon>Embryophyta</taxon>
        <taxon>Tracheophyta</taxon>
        <taxon>Spermatophyta</taxon>
        <taxon>Magnoliopsida</taxon>
        <taxon>eudicotyledons</taxon>
        <taxon>Gunneridae</taxon>
        <taxon>Pentapetalae</taxon>
        <taxon>rosids</taxon>
        <taxon>malvids</taxon>
        <taxon>Brassicales</taxon>
        <taxon>Brassicaceae</taxon>
        <taxon>Coluteocarpeae</taxon>
        <taxon>Microthlaspi</taxon>
    </lineage>
</organism>
<dbReference type="OrthoDB" id="1932595at2759"/>
<accession>A0A6D2HJ06</accession>
<comment type="caution">
    <text evidence="2">The sequence shown here is derived from an EMBL/GenBank/DDBJ whole genome shotgun (WGS) entry which is preliminary data.</text>
</comment>
<dbReference type="AlphaFoldDB" id="A0A6D2HJ06"/>
<dbReference type="Proteomes" id="UP000467841">
    <property type="component" value="Unassembled WGS sequence"/>
</dbReference>
<dbReference type="EMBL" id="CACVBM020000111">
    <property type="protein sequence ID" value="CAA7014560.1"/>
    <property type="molecule type" value="Genomic_DNA"/>
</dbReference>
<feature type="domain" description="Transposase-associated" evidence="1">
    <location>
        <begin position="12"/>
        <end position="72"/>
    </location>
</feature>
<sequence>MGSLCRYKIKLYRTDPAYEKGASDFVRDVAAALGDVDMIVCPCIDCRNIDLHGRSVVVDHLVTRGMDESYKSRSDCHSKLSAIVSLFRLKTQNGWSDKSFNDLLETLPGMLPADNVLHTSLYEVKKFLKTFDMG</sequence>
<proteinExistence type="predicted"/>
<evidence type="ECO:0000259" key="1">
    <source>
        <dbReference type="Pfam" id="PF13963"/>
    </source>
</evidence>
<gene>
    <name evidence="2" type="ORF">MERR_LOCUS1794</name>
</gene>
<protein>
    <recommendedName>
        <fullName evidence="1">Transposase-associated domain-containing protein</fullName>
    </recommendedName>
</protein>
<keyword evidence="3" id="KW-1185">Reference proteome</keyword>
<evidence type="ECO:0000313" key="2">
    <source>
        <dbReference type="EMBL" id="CAA7014560.1"/>
    </source>
</evidence>
<reference evidence="2" key="1">
    <citation type="submission" date="2020-01" db="EMBL/GenBank/DDBJ databases">
        <authorList>
            <person name="Mishra B."/>
        </authorList>
    </citation>
    <scope>NUCLEOTIDE SEQUENCE [LARGE SCALE GENOMIC DNA]</scope>
</reference>
<dbReference type="InterPro" id="IPR029480">
    <property type="entry name" value="Transpos_assoc"/>
</dbReference>
<name>A0A6D2HJ06_9BRAS</name>